<dbReference type="InParanoid" id="A0A7M7MEB2"/>
<keyword evidence="2" id="KW-0732">Signal</keyword>
<feature type="compositionally biased region" description="Polar residues" evidence="1">
    <location>
        <begin position="633"/>
        <end position="644"/>
    </location>
</feature>
<feature type="region of interest" description="Disordered" evidence="1">
    <location>
        <begin position="307"/>
        <end position="332"/>
    </location>
</feature>
<feature type="chain" id="PRO_5029709183" evidence="2">
    <location>
        <begin position="30"/>
        <end position="673"/>
    </location>
</feature>
<sequence length="673" mass="75945">MAVTVIPSSLLVVIVTMAILSQFSTPGNAFVKKLLETKLLASMMKELNNQPFYDKYSVSYSVPPLKLLPMNTDTVETTMPIPLITRMKMMKSPMDMYQLEHIAPYYKAAYSYFDHPAHQNHHHPDHEEPGITRHPDHSVQHHPHIEDHHFDHDHDDADDDDDNEHDHHYHHDHLAHFSDHEMYKQSSMNNMRNNLYSQATAVMKTGALKARPWPVPSRGLRKTNLDFNENFSLAEIEPTNSGFAMNAMNGEMGNFGPSVDVPSTIEGSMDISRGGIKNLNTAVEKIKQLNKNDDVSEISEEQMKRPITQNMEKDFENDESKKKNKNESLAEMKPANIDQLNIMKPLDMIAVSRNLTRLPAKTMNKTQNHGKMESILYSELTQNQGNRGSVYLSGVPPKMILPRYHTPMSPVQFTMRLPSSQNGANEVGQSLVGRMRNAMGNFGLGGTRRGNWNQLTANIAKFHDINQGTMGQRLTSAAQKIMLKPLMIPNSPPAMMDMYNSMPPFNLGMHPAMEGMLLDGAVAYLKQPSQPRPKEGLPAYLGSIQQSPTQIRNKPHHSESMASQHQQLRRQMEKIMDEFTRRPAHFRQSPHVASQLQPELSNFHASSGSHTRVTTESVPSNLKRLQKNKQENAENQVAEQTSALTLKKQERDSVSEAKEPMNSTIAVGITDTF</sequence>
<feature type="compositionally biased region" description="Basic and acidic residues" evidence="1">
    <location>
        <begin position="122"/>
        <end position="155"/>
    </location>
</feature>
<keyword evidence="4" id="KW-1185">Reference proteome</keyword>
<evidence type="ECO:0000313" key="3">
    <source>
        <dbReference type="EnsemblMetazoa" id="XP_022670115"/>
    </source>
</evidence>
<accession>A0A7M7MEB2</accession>
<dbReference type="RefSeq" id="XP_022670115.1">
    <property type="nucleotide sequence ID" value="XM_022814380.1"/>
</dbReference>
<organism evidence="3 4">
    <name type="scientific">Varroa destructor</name>
    <name type="common">Honeybee mite</name>
    <dbReference type="NCBI Taxonomy" id="109461"/>
    <lineage>
        <taxon>Eukaryota</taxon>
        <taxon>Metazoa</taxon>
        <taxon>Ecdysozoa</taxon>
        <taxon>Arthropoda</taxon>
        <taxon>Chelicerata</taxon>
        <taxon>Arachnida</taxon>
        <taxon>Acari</taxon>
        <taxon>Parasitiformes</taxon>
        <taxon>Mesostigmata</taxon>
        <taxon>Gamasina</taxon>
        <taxon>Dermanyssoidea</taxon>
        <taxon>Varroidae</taxon>
        <taxon>Varroa</taxon>
    </lineage>
</organism>
<dbReference type="GeneID" id="111253996"/>
<dbReference type="Proteomes" id="UP000594260">
    <property type="component" value="Unplaced"/>
</dbReference>
<reference evidence="3" key="1">
    <citation type="submission" date="2021-01" db="UniProtKB">
        <authorList>
            <consortium name="EnsemblMetazoa"/>
        </authorList>
    </citation>
    <scope>IDENTIFICATION</scope>
</reference>
<evidence type="ECO:0000313" key="4">
    <source>
        <dbReference type="Proteomes" id="UP000594260"/>
    </source>
</evidence>
<protein>
    <submittedName>
        <fullName evidence="3">Uncharacterized protein</fullName>
    </submittedName>
</protein>
<feature type="compositionally biased region" description="Basic and acidic residues" evidence="1">
    <location>
        <begin position="647"/>
        <end position="659"/>
    </location>
</feature>
<name>A0A7M7MEB2_VARDE</name>
<dbReference type="EnsemblMetazoa" id="XM_022814380">
    <property type="protein sequence ID" value="XP_022670115"/>
    <property type="gene ID" value="LOC111253996"/>
</dbReference>
<dbReference type="KEGG" id="vde:111253996"/>
<evidence type="ECO:0000256" key="1">
    <source>
        <dbReference type="SAM" id="MobiDB-lite"/>
    </source>
</evidence>
<feature type="region of interest" description="Disordered" evidence="1">
    <location>
        <begin position="116"/>
        <end position="168"/>
    </location>
</feature>
<proteinExistence type="predicted"/>
<dbReference type="AlphaFoldDB" id="A0A7M7MEB2"/>
<feature type="region of interest" description="Disordered" evidence="1">
    <location>
        <begin position="628"/>
        <end position="662"/>
    </location>
</feature>
<feature type="signal peptide" evidence="2">
    <location>
        <begin position="1"/>
        <end position="29"/>
    </location>
</feature>
<evidence type="ECO:0000256" key="2">
    <source>
        <dbReference type="SAM" id="SignalP"/>
    </source>
</evidence>
<feature type="compositionally biased region" description="Basic and acidic residues" evidence="1">
    <location>
        <begin position="311"/>
        <end position="330"/>
    </location>
</feature>